<dbReference type="InterPro" id="IPR002645">
    <property type="entry name" value="STAS_dom"/>
</dbReference>
<dbReference type="AlphaFoldDB" id="A0A1H9E9R4"/>
<dbReference type="Pfam" id="PF13466">
    <property type="entry name" value="STAS_2"/>
    <property type="match status" value="1"/>
</dbReference>
<dbReference type="PANTHER" id="PTHR35849">
    <property type="entry name" value="BLR2341 PROTEIN"/>
    <property type="match status" value="1"/>
</dbReference>
<dbReference type="STRING" id="180197.SAMN02982919_00238"/>
<proteinExistence type="predicted"/>
<evidence type="ECO:0000313" key="2">
    <source>
        <dbReference type="EMBL" id="SEQ22347.1"/>
    </source>
</evidence>
<dbReference type="Gene3D" id="3.30.750.24">
    <property type="entry name" value="STAS domain"/>
    <property type="match status" value="1"/>
</dbReference>
<dbReference type="PANTHER" id="PTHR35849:SF2">
    <property type="entry name" value="BLR2341 PROTEIN"/>
    <property type="match status" value="1"/>
</dbReference>
<dbReference type="InterPro" id="IPR052746">
    <property type="entry name" value="MlaB_ABC_Transporter"/>
</dbReference>
<organism evidence="2 3">
    <name type="scientific">Giesbergeria anulus</name>
    <dbReference type="NCBI Taxonomy" id="180197"/>
    <lineage>
        <taxon>Bacteria</taxon>
        <taxon>Pseudomonadati</taxon>
        <taxon>Pseudomonadota</taxon>
        <taxon>Betaproteobacteria</taxon>
        <taxon>Burkholderiales</taxon>
        <taxon>Comamonadaceae</taxon>
        <taxon>Giesbergeria</taxon>
    </lineage>
</organism>
<dbReference type="InterPro" id="IPR058548">
    <property type="entry name" value="MlaB-like_STAS"/>
</dbReference>
<dbReference type="PROSITE" id="PS50801">
    <property type="entry name" value="STAS"/>
    <property type="match status" value="1"/>
</dbReference>
<feature type="domain" description="STAS" evidence="1">
    <location>
        <begin position="14"/>
        <end position="92"/>
    </location>
</feature>
<dbReference type="SUPFAM" id="SSF52091">
    <property type="entry name" value="SpoIIaa-like"/>
    <property type="match status" value="1"/>
</dbReference>
<dbReference type="Proteomes" id="UP000199766">
    <property type="component" value="Unassembled WGS sequence"/>
</dbReference>
<reference evidence="2 3" key="1">
    <citation type="submission" date="2016-10" db="EMBL/GenBank/DDBJ databases">
        <authorList>
            <person name="de Groot N.N."/>
        </authorList>
    </citation>
    <scope>NUCLEOTIDE SEQUENCE [LARGE SCALE GENOMIC DNA]</scope>
    <source>
        <strain evidence="2 3">ATCC 35958</strain>
    </source>
</reference>
<accession>A0A1H9E9R4</accession>
<evidence type="ECO:0000313" key="3">
    <source>
        <dbReference type="Proteomes" id="UP000199766"/>
    </source>
</evidence>
<gene>
    <name evidence="2" type="ORF">SAMN02982919_00238</name>
</gene>
<dbReference type="EMBL" id="FOGD01000001">
    <property type="protein sequence ID" value="SEQ22347.1"/>
    <property type="molecule type" value="Genomic_DNA"/>
</dbReference>
<dbReference type="RefSeq" id="WP_091451484.1">
    <property type="nucleotide sequence ID" value="NZ_FOGD01000001.1"/>
</dbReference>
<evidence type="ECO:0000259" key="1">
    <source>
        <dbReference type="PROSITE" id="PS50801"/>
    </source>
</evidence>
<dbReference type="InterPro" id="IPR036513">
    <property type="entry name" value="STAS_dom_sf"/>
</dbReference>
<dbReference type="CDD" id="cd07043">
    <property type="entry name" value="STAS_anti-anti-sigma_factors"/>
    <property type="match status" value="1"/>
</dbReference>
<sequence>MEIIQERLGDKCCLHLRGDCNIYHAGALKAALFDTLRTPAPFDIDLSGITEIDTAGIQVLMAAKNHARAHGVELRLLGHSSPVLELIEIYDLAAWLGDPLIVAAAPAHHG</sequence>
<name>A0A1H9E9R4_9BURK</name>
<keyword evidence="3" id="KW-1185">Reference proteome</keyword>
<protein>
    <submittedName>
        <fullName evidence="2">Anti-anti-sigma factor</fullName>
    </submittedName>
</protein>
<dbReference type="OrthoDB" id="8527158at2"/>